<feature type="region of interest" description="Disordered" evidence="1">
    <location>
        <begin position="1"/>
        <end position="38"/>
    </location>
</feature>
<gene>
    <name evidence="2" type="ORF">ILYODFUR_037238</name>
</gene>
<proteinExistence type="predicted"/>
<dbReference type="Proteomes" id="UP001482620">
    <property type="component" value="Unassembled WGS sequence"/>
</dbReference>
<comment type="caution">
    <text evidence="2">The sequence shown here is derived from an EMBL/GenBank/DDBJ whole genome shotgun (WGS) entry which is preliminary data.</text>
</comment>
<name>A0ABV0UMJ0_9TELE</name>
<keyword evidence="3" id="KW-1185">Reference proteome</keyword>
<protein>
    <submittedName>
        <fullName evidence="2">Uncharacterized protein</fullName>
    </submittedName>
</protein>
<dbReference type="EMBL" id="JAHRIQ010077592">
    <property type="protein sequence ID" value="MEQ2246325.1"/>
    <property type="molecule type" value="Genomic_DNA"/>
</dbReference>
<evidence type="ECO:0000313" key="3">
    <source>
        <dbReference type="Proteomes" id="UP001482620"/>
    </source>
</evidence>
<accession>A0ABV0UMJ0</accession>
<evidence type="ECO:0000313" key="2">
    <source>
        <dbReference type="EMBL" id="MEQ2246325.1"/>
    </source>
</evidence>
<sequence>MVRLTGSKHPVSLPVAMPTAGDVEGRGAISVPPTGTADPSWLECTMECRDTDSEAAGTTAALAITESPATTCGPLPRTLRRVGQISERGGKAYRIIQGQG</sequence>
<organism evidence="2 3">
    <name type="scientific">Ilyodon furcidens</name>
    <name type="common">goldbreast splitfin</name>
    <dbReference type="NCBI Taxonomy" id="33524"/>
    <lineage>
        <taxon>Eukaryota</taxon>
        <taxon>Metazoa</taxon>
        <taxon>Chordata</taxon>
        <taxon>Craniata</taxon>
        <taxon>Vertebrata</taxon>
        <taxon>Euteleostomi</taxon>
        <taxon>Actinopterygii</taxon>
        <taxon>Neopterygii</taxon>
        <taxon>Teleostei</taxon>
        <taxon>Neoteleostei</taxon>
        <taxon>Acanthomorphata</taxon>
        <taxon>Ovalentaria</taxon>
        <taxon>Atherinomorphae</taxon>
        <taxon>Cyprinodontiformes</taxon>
        <taxon>Goodeidae</taxon>
        <taxon>Ilyodon</taxon>
    </lineage>
</organism>
<reference evidence="2 3" key="1">
    <citation type="submission" date="2021-06" db="EMBL/GenBank/DDBJ databases">
        <authorList>
            <person name="Palmer J.M."/>
        </authorList>
    </citation>
    <scope>NUCLEOTIDE SEQUENCE [LARGE SCALE GENOMIC DNA]</scope>
    <source>
        <strain evidence="3">if_2019</strain>
        <tissue evidence="2">Muscle</tissue>
    </source>
</reference>
<evidence type="ECO:0000256" key="1">
    <source>
        <dbReference type="SAM" id="MobiDB-lite"/>
    </source>
</evidence>